<dbReference type="EMBL" id="CP114040">
    <property type="protein sequence ID" value="WAS93707.1"/>
    <property type="molecule type" value="Genomic_DNA"/>
</dbReference>
<accession>A0ABY7H3M4</accession>
<keyword evidence="2" id="KW-1185">Reference proteome</keyword>
<gene>
    <name evidence="1" type="ORF">O0S08_46840</name>
</gene>
<protein>
    <submittedName>
        <fullName evidence="1">Uncharacterized protein</fullName>
    </submittedName>
</protein>
<name>A0ABY7H3M4_9BACT</name>
<reference evidence="1" key="1">
    <citation type="submission" date="2022-11" db="EMBL/GenBank/DDBJ databases">
        <title>Minimal conservation of predation-associated metabolite biosynthetic gene clusters underscores biosynthetic potential of Myxococcota including descriptions for ten novel species: Archangium lansinium sp. nov., Myxococcus landrumus sp. nov., Nannocystis bai.</title>
        <authorList>
            <person name="Ahearne A."/>
            <person name="Stevens C."/>
            <person name="Dowd S."/>
        </authorList>
    </citation>
    <scope>NUCLEOTIDE SEQUENCE</scope>
    <source>
        <strain evidence="1">Fl3</strain>
    </source>
</reference>
<proteinExistence type="predicted"/>
<organism evidence="1 2">
    <name type="scientific">Nannocystis punicea</name>
    <dbReference type="NCBI Taxonomy" id="2995304"/>
    <lineage>
        <taxon>Bacteria</taxon>
        <taxon>Pseudomonadati</taxon>
        <taxon>Myxococcota</taxon>
        <taxon>Polyangia</taxon>
        <taxon>Nannocystales</taxon>
        <taxon>Nannocystaceae</taxon>
        <taxon>Nannocystis</taxon>
    </lineage>
</organism>
<sequence>MPLRPCSRPRPYCIEPIESTYVLASNSQTYALSPAAYCIEPIESTYVLASSSPAYALALSL</sequence>
<evidence type="ECO:0000313" key="2">
    <source>
        <dbReference type="Proteomes" id="UP001164459"/>
    </source>
</evidence>
<dbReference type="Proteomes" id="UP001164459">
    <property type="component" value="Chromosome"/>
</dbReference>
<evidence type="ECO:0000313" key="1">
    <source>
        <dbReference type="EMBL" id="WAS93707.1"/>
    </source>
</evidence>
<dbReference type="RefSeq" id="WP_269036052.1">
    <property type="nucleotide sequence ID" value="NZ_CP114040.1"/>
</dbReference>